<dbReference type="Pfam" id="PF01796">
    <property type="entry name" value="OB_ChsH2_C"/>
    <property type="match status" value="1"/>
</dbReference>
<evidence type="ECO:0000313" key="4">
    <source>
        <dbReference type="Proteomes" id="UP001601992"/>
    </source>
</evidence>
<dbReference type="RefSeq" id="WP_040832592.1">
    <property type="nucleotide sequence ID" value="NZ_JBIAQY010000006.1"/>
</dbReference>
<dbReference type="Pfam" id="PF12172">
    <property type="entry name" value="zf-ChsH2"/>
    <property type="match status" value="1"/>
</dbReference>
<comment type="caution">
    <text evidence="3">The sequence shown here is derived from an EMBL/GenBank/DDBJ whole genome shotgun (WGS) entry which is preliminary data.</text>
</comment>
<gene>
    <name evidence="3" type="ORF">ACFYXQ_19675</name>
</gene>
<name>A0ABW6S125_9NOCA</name>
<feature type="domain" description="ChsH2 C-terminal OB-fold" evidence="1">
    <location>
        <begin position="57"/>
        <end position="121"/>
    </location>
</feature>
<proteinExistence type="predicted"/>
<dbReference type="InterPro" id="IPR012340">
    <property type="entry name" value="NA-bd_OB-fold"/>
</dbReference>
<organism evidence="3 4">
    <name type="scientific">Nocardia jiangxiensis</name>
    <dbReference type="NCBI Taxonomy" id="282685"/>
    <lineage>
        <taxon>Bacteria</taxon>
        <taxon>Bacillati</taxon>
        <taxon>Actinomycetota</taxon>
        <taxon>Actinomycetes</taxon>
        <taxon>Mycobacteriales</taxon>
        <taxon>Nocardiaceae</taxon>
        <taxon>Nocardia</taxon>
    </lineage>
</organism>
<protein>
    <submittedName>
        <fullName evidence="3">Zn-ribbon domain-containing OB-fold protein</fullName>
    </submittedName>
</protein>
<dbReference type="EMBL" id="JBIAQY010000006">
    <property type="protein sequence ID" value="MFF3570000.1"/>
    <property type="molecule type" value="Genomic_DNA"/>
</dbReference>
<evidence type="ECO:0000313" key="3">
    <source>
        <dbReference type="EMBL" id="MFF3570000.1"/>
    </source>
</evidence>
<dbReference type="Gene3D" id="6.10.30.10">
    <property type="match status" value="1"/>
</dbReference>
<dbReference type="Proteomes" id="UP001601992">
    <property type="component" value="Unassembled WGS sequence"/>
</dbReference>
<reference evidence="3 4" key="1">
    <citation type="submission" date="2024-10" db="EMBL/GenBank/DDBJ databases">
        <title>The Natural Products Discovery Center: Release of the First 8490 Sequenced Strains for Exploring Actinobacteria Biosynthetic Diversity.</title>
        <authorList>
            <person name="Kalkreuter E."/>
            <person name="Kautsar S.A."/>
            <person name="Yang D."/>
            <person name="Bader C.D."/>
            <person name="Teijaro C.N."/>
            <person name="Fluegel L."/>
            <person name="Davis C.M."/>
            <person name="Simpson J.R."/>
            <person name="Lauterbach L."/>
            <person name="Steele A.D."/>
            <person name="Gui C."/>
            <person name="Meng S."/>
            <person name="Li G."/>
            <person name="Viehrig K."/>
            <person name="Ye F."/>
            <person name="Su P."/>
            <person name="Kiefer A.F."/>
            <person name="Nichols A."/>
            <person name="Cepeda A.J."/>
            <person name="Yan W."/>
            <person name="Fan B."/>
            <person name="Jiang Y."/>
            <person name="Adhikari A."/>
            <person name="Zheng C.-J."/>
            <person name="Schuster L."/>
            <person name="Cowan T.M."/>
            <person name="Smanski M.J."/>
            <person name="Chevrette M.G."/>
            <person name="De Carvalho L.P.S."/>
            <person name="Shen B."/>
        </authorList>
    </citation>
    <scope>NUCLEOTIDE SEQUENCE [LARGE SCALE GENOMIC DNA]</scope>
    <source>
        <strain evidence="3 4">NPDC002593</strain>
    </source>
</reference>
<dbReference type="SUPFAM" id="SSF50249">
    <property type="entry name" value="Nucleic acid-binding proteins"/>
    <property type="match status" value="1"/>
</dbReference>
<sequence length="142" mass="15657">MTRPVPIPDDSCAEYWAAAARHELRIPRCARCDAYSLPPEAICQHCGSTSPDFHFERVSGDGTIRSWTTVYRATLPGFDDDAPYLLVDVELAEQPDLRMIGRLLDGPNSVLHQGDSVRVGFEDIADDVAIPAFVLATEARAR</sequence>
<evidence type="ECO:0000259" key="2">
    <source>
        <dbReference type="Pfam" id="PF12172"/>
    </source>
</evidence>
<dbReference type="InterPro" id="IPR002878">
    <property type="entry name" value="ChsH2_C"/>
</dbReference>
<accession>A0ABW6S125</accession>
<dbReference type="PANTHER" id="PTHR34075">
    <property type="entry name" value="BLR3430 PROTEIN"/>
    <property type="match status" value="1"/>
</dbReference>
<dbReference type="InterPro" id="IPR052513">
    <property type="entry name" value="Thioester_dehydratase-like"/>
</dbReference>
<feature type="domain" description="ChsH2 rubredoxin-like zinc ribbon" evidence="2">
    <location>
        <begin position="16"/>
        <end position="50"/>
    </location>
</feature>
<dbReference type="InterPro" id="IPR022002">
    <property type="entry name" value="ChsH2_Znr"/>
</dbReference>
<evidence type="ECO:0000259" key="1">
    <source>
        <dbReference type="Pfam" id="PF01796"/>
    </source>
</evidence>
<dbReference type="PANTHER" id="PTHR34075:SF5">
    <property type="entry name" value="BLR3430 PROTEIN"/>
    <property type="match status" value="1"/>
</dbReference>
<keyword evidence="4" id="KW-1185">Reference proteome</keyword>